<feature type="compositionally biased region" description="Basic and acidic residues" evidence="4">
    <location>
        <begin position="55"/>
        <end position="72"/>
    </location>
</feature>
<reference evidence="5" key="1">
    <citation type="journal article" date="2023" name="bioRxiv">
        <title>Improved chromosome-level genome assembly for marigold (Tagetes erecta).</title>
        <authorList>
            <person name="Jiang F."/>
            <person name="Yuan L."/>
            <person name="Wang S."/>
            <person name="Wang H."/>
            <person name="Xu D."/>
            <person name="Wang A."/>
            <person name="Fan W."/>
        </authorList>
    </citation>
    <scope>NUCLEOTIDE SEQUENCE</scope>
    <source>
        <strain evidence="5">WSJ</strain>
        <tissue evidence="5">Leaf</tissue>
    </source>
</reference>
<feature type="compositionally biased region" description="Polar residues" evidence="4">
    <location>
        <begin position="29"/>
        <end position="50"/>
    </location>
</feature>
<organism evidence="5 6">
    <name type="scientific">Tagetes erecta</name>
    <name type="common">African marigold</name>
    <dbReference type="NCBI Taxonomy" id="13708"/>
    <lineage>
        <taxon>Eukaryota</taxon>
        <taxon>Viridiplantae</taxon>
        <taxon>Streptophyta</taxon>
        <taxon>Embryophyta</taxon>
        <taxon>Tracheophyta</taxon>
        <taxon>Spermatophyta</taxon>
        <taxon>Magnoliopsida</taxon>
        <taxon>eudicotyledons</taxon>
        <taxon>Gunneridae</taxon>
        <taxon>Pentapetalae</taxon>
        <taxon>asterids</taxon>
        <taxon>campanulids</taxon>
        <taxon>Asterales</taxon>
        <taxon>Asteraceae</taxon>
        <taxon>Asteroideae</taxon>
        <taxon>Heliantheae alliance</taxon>
        <taxon>Tageteae</taxon>
        <taxon>Tagetes</taxon>
    </lineage>
</organism>
<evidence type="ECO:0000256" key="1">
    <source>
        <dbReference type="ARBA" id="ARBA00022448"/>
    </source>
</evidence>
<feature type="compositionally biased region" description="Polar residues" evidence="4">
    <location>
        <begin position="127"/>
        <end position="142"/>
    </location>
</feature>
<dbReference type="InterPro" id="IPR007930">
    <property type="entry name" value="DUF724"/>
</dbReference>
<keyword evidence="6" id="KW-1185">Reference proteome</keyword>
<dbReference type="Pfam" id="PF05266">
    <property type="entry name" value="DUF724"/>
    <property type="match status" value="1"/>
</dbReference>
<keyword evidence="2" id="KW-0341">Growth regulation</keyword>
<keyword evidence="3" id="KW-0175">Coiled coil</keyword>
<dbReference type="Proteomes" id="UP001229421">
    <property type="component" value="Unassembled WGS sequence"/>
</dbReference>
<feature type="compositionally biased region" description="Polar residues" evidence="4">
    <location>
        <begin position="191"/>
        <end position="207"/>
    </location>
</feature>
<evidence type="ECO:0000256" key="3">
    <source>
        <dbReference type="SAM" id="Coils"/>
    </source>
</evidence>
<protein>
    <submittedName>
        <fullName evidence="5">Uncharacterized protein</fullName>
    </submittedName>
</protein>
<dbReference type="AlphaFoldDB" id="A0AAD8P899"/>
<keyword evidence="1" id="KW-0813">Transport</keyword>
<evidence type="ECO:0000313" key="5">
    <source>
        <dbReference type="EMBL" id="KAK1437223.1"/>
    </source>
</evidence>
<accession>A0AAD8P899</accession>
<feature type="region of interest" description="Disordered" evidence="4">
    <location>
        <begin position="240"/>
        <end position="269"/>
    </location>
</feature>
<dbReference type="EMBL" id="JAUHHV010000001">
    <property type="protein sequence ID" value="KAK1437223.1"/>
    <property type="molecule type" value="Genomic_DNA"/>
</dbReference>
<evidence type="ECO:0000313" key="6">
    <source>
        <dbReference type="Proteomes" id="UP001229421"/>
    </source>
</evidence>
<comment type="caution">
    <text evidence="5">The sequence shown here is derived from an EMBL/GenBank/DDBJ whole genome shotgun (WGS) entry which is preliminary data.</text>
</comment>
<sequence length="503" mass="56294">MKRTKSKNHDSSLKPSKKSKAGIAYDDPSLSNGGQSDEVSNLTVGQTFDTAENLISEKKKLGKREKGVELKRPMITSARKKDSVPKTSPKAAGDSATTPNVVKEKHVTQSTPIPVIMGLQCNAVTVSQSKNSKQLTSKSPQNVVKPGSLQIGVPSAPKGTGIQEGKEADSDTITNGKRGRPFKTRSKNDKSSLPVNNQNGDASVTRMPNKSGIDLTLQQEKYKQTVTGKRGKRRMISLNVVTPPQDVQDSSNQTENGNSENNVEKSVDTVSDDQPLYKWFLGKQSLATPESTGKKPPEVSKSLLALTNGDGQTLTFDKRSPLWETFESMEAFRLIPQKPHFHPLDNIKESARERHAINKMVDFSGVFEETRRLQINHPRTEIDDQLDTLSELETHGFDIYFLRNRLMELLSLKDKLEGLGSRSKEVKDNVQTHRVEVQKYDNEIESIDKKMSDLLQKRDRVLKEKEKKDSEIVDLENEIDEIEEGMRECRCQFDELAATSFQR</sequence>
<evidence type="ECO:0000256" key="2">
    <source>
        <dbReference type="ARBA" id="ARBA00022604"/>
    </source>
</evidence>
<proteinExistence type="predicted"/>
<feature type="region of interest" description="Disordered" evidence="4">
    <location>
        <begin position="1"/>
        <end position="109"/>
    </location>
</feature>
<evidence type="ECO:0000256" key="4">
    <source>
        <dbReference type="SAM" id="MobiDB-lite"/>
    </source>
</evidence>
<feature type="region of interest" description="Disordered" evidence="4">
    <location>
        <begin position="127"/>
        <end position="207"/>
    </location>
</feature>
<name>A0AAD8P899_TARER</name>
<feature type="compositionally biased region" description="Polar residues" evidence="4">
    <location>
        <begin position="240"/>
        <end position="261"/>
    </location>
</feature>
<feature type="coiled-coil region" evidence="3">
    <location>
        <begin position="423"/>
        <end position="492"/>
    </location>
</feature>
<gene>
    <name evidence="5" type="ORF">QVD17_03011</name>
</gene>